<dbReference type="NCBIfam" id="TIGR01509">
    <property type="entry name" value="HAD-SF-IA-v3"/>
    <property type="match status" value="1"/>
</dbReference>
<protein>
    <submittedName>
        <fullName evidence="1">HAD-IA family hydrolase</fullName>
    </submittedName>
</protein>
<dbReference type="SFLD" id="SFLDG01129">
    <property type="entry name" value="C1.5:_HAD__Beta-PGM__Phosphata"/>
    <property type="match status" value="1"/>
</dbReference>
<dbReference type="PRINTS" id="PR00413">
    <property type="entry name" value="HADHALOGNASE"/>
</dbReference>
<dbReference type="InterPro" id="IPR023198">
    <property type="entry name" value="PGP-like_dom2"/>
</dbReference>
<dbReference type="PANTHER" id="PTHR42896:SF2">
    <property type="entry name" value="CBBY-LIKE PROTEIN"/>
    <property type="match status" value="1"/>
</dbReference>
<dbReference type="InterPro" id="IPR044999">
    <property type="entry name" value="CbbY-like"/>
</dbReference>
<comment type="caution">
    <text evidence="1">The sequence shown here is derived from an EMBL/GenBank/DDBJ whole genome shotgun (WGS) entry which is preliminary data.</text>
</comment>
<dbReference type="InterPro" id="IPR036412">
    <property type="entry name" value="HAD-like_sf"/>
</dbReference>
<dbReference type="Gene3D" id="1.10.150.240">
    <property type="entry name" value="Putative phosphatase, domain 2"/>
    <property type="match status" value="1"/>
</dbReference>
<reference evidence="2" key="1">
    <citation type="journal article" date="2019" name="Int. J. Syst. Evol. Microbiol.">
        <title>The Global Catalogue of Microorganisms (GCM) 10K type strain sequencing project: providing services to taxonomists for standard genome sequencing and annotation.</title>
        <authorList>
            <consortium name="The Broad Institute Genomics Platform"/>
            <consortium name="The Broad Institute Genome Sequencing Center for Infectious Disease"/>
            <person name="Wu L."/>
            <person name="Ma J."/>
        </authorList>
    </citation>
    <scope>NUCLEOTIDE SEQUENCE [LARGE SCALE GENOMIC DNA]</scope>
    <source>
        <strain evidence="2">CCM 8391</strain>
    </source>
</reference>
<name>A0ABW1J6F8_9PSEU</name>
<evidence type="ECO:0000313" key="2">
    <source>
        <dbReference type="Proteomes" id="UP001596302"/>
    </source>
</evidence>
<dbReference type="SFLD" id="SFLDS00003">
    <property type="entry name" value="Haloacid_Dehalogenase"/>
    <property type="match status" value="1"/>
</dbReference>
<dbReference type="Proteomes" id="UP001596302">
    <property type="component" value="Unassembled WGS sequence"/>
</dbReference>
<dbReference type="InterPro" id="IPR023214">
    <property type="entry name" value="HAD_sf"/>
</dbReference>
<dbReference type="Pfam" id="PF00702">
    <property type="entry name" value="Hydrolase"/>
    <property type="match status" value="1"/>
</dbReference>
<organism evidence="1 2">
    <name type="scientific">Pseudonocardia hispaniensis</name>
    <dbReference type="NCBI Taxonomy" id="904933"/>
    <lineage>
        <taxon>Bacteria</taxon>
        <taxon>Bacillati</taxon>
        <taxon>Actinomycetota</taxon>
        <taxon>Actinomycetes</taxon>
        <taxon>Pseudonocardiales</taxon>
        <taxon>Pseudonocardiaceae</taxon>
        <taxon>Pseudonocardia</taxon>
    </lineage>
</organism>
<dbReference type="EMBL" id="JBHSQW010000035">
    <property type="protein sequence ID" value="MFC5996287.1"/>
    <property type="molecule type" value="Genomic_DNA"/>
</dbReference>
<dbReference type="Gene3D" id="3.40.50.1000">
    <property type="entry name" value="HAD superfamily/HAD-like"/>
    <property type="match status" value="1"/>
</dbReference>
<keyword evidence="2" id="KW-1185">Reference proteome</keyword>
<dbReference type="InterPro" id="IPR006439">
    <property type="entry name" value="HAD-SF_hydro_IA"/>
</dbReference>
<accession>A0ABW1J6F8</accession>
<sequence length="254" mass="27569">MGDRGPSAARPGWIRPQLRAVIFDVDGTLADTERDGHRPAFNEAFRRHGLDISWDVPEYGRLLQITGGRRRIATYLREHGYGPEAEDLAMRVHQTKTTLFRERVTSGGFTARPGVPRLVEDLRGAGIRIAVATTGRRSWAEPLVTRLLGADVVEVLVTGDAVSRLKPDPAAYRLALQELGLGADEALAVEDSAIGLRSATAAGLATVVVTNAYTADQDFSGAAAVRSAFDGPEPMSAQRCRALHESWWTERRAG</sequence>
<dbReference type="GO" id="GO:0016787">
    <property type="term" value="F:hydrolase activity"/>
    <property type="evidence" value="ECO:0007669"/>
    <property type="project" value="UniProtKB-KW"/>
</dbReference>
<gene>
    <name evidence="1" type="ORF">ACFQE5_18960</name>
</gene>
<proteinExistence type="predicted"/>
<keyword evidence="1" id="KW-0378">Hydrolase</keyword>
<dbReference type="PANTHER" id="PTHR42896">
    <property type="entry name" value="XYLULOSE-1,5-BISPHOSPHATE (XUBP) PHOSPHATASE"/>
    <property type="match status" value="1"/>
</dbReference>
<dbReference type="RefSeq" id="WP_379586829.1">
    <property type="nucleotide sequence ID" value="NZ_JBHSQW010000035.1"/>
</dbReference>
<dbReference type="SUPFAM" id="SSF56784">
    <property type="entry name" value="HAD-like"/>
    <property type="match status" value="1"/>
</dbReference>
<evidence type="ECO:0000313" key="1">
    <source>
        <dbReference type="EMBL" id="MFC5996287.1"/>
    </source>
</evidence>